<comment type="caution">
    <text evidence="1">The sequence shown here is derived from an EMBL/GenBank/DDBJ whole genome shotgun (WGS) entry which is preliminary data.</text>
</comment>
<evidence type="ECO:0000313" key="1">
    <source>
        <dbReference type="EMBL" id="MBA2851779.1"/>
    </source>
</evidence>
<dbReference type="EMBL" id="JACDUH010000003">
    <property type="protein sequence ID" value="MBA2851779.1"/>
    <property type="molecule type" value="Genomic_DNA"/>
</dbReference>
<gene>
    <name evidence="1" type="ORF">HNP86_001938</name>
</gene>
<dbReference type="Proteomes" id="UP000564425">
    <property type="component" value="Unassembled WGS sequence"/>
</dbReference>
<proteinExistence type="predicted"/>
<name>A0A7J9NVS1_METMI</name>
<accession>A0A7J9NVS1</accession>
<organism evidence="1 2">
    <name type="scientific">Methanococcus maripaludis</name>
    <name type="common">Methanococcus deltae</name>
    <dbReference type="NCBI Taxonomy" id="39152"/>
    <lineage>
        <taxon>Archaea</taxon>
        <taxon>Methanobacteriati</taxon>
        <taxon>Methanobacteriota</taxon>
        <taxon>Methanomada group</taxon>
        <taxon>Methanococci</taxon>
        <taxon>Methanococcales</taxon>
        <taxon>Methanococcaceae</taxon>
        <taxon>Methanococcus</taxon>
    </lineage>
</organism>
<protein>
    <submittedName>
        <fullName evidence="1">Uncharacterized protein</fullName>
    </submittedName>
</protein>
<evidence type="ECO:0000313" key="2">
    <source>
        <dbReference type="Proteomes" id="UP000564425"/>
    </source>
</evidence>
<dbReference type="AlphaFoldDB" id="A0A7J9NVS1"/>
<dbReference type="RefSeq" id="WP_181501599.1">
    <property type="nucleotide sequence ID" value="NZ_JACDUH010000003.1"/>
</dbReference>
<sequence>MILGIYDEMCAYVQQNKLDTATEGRIYGATVELTVNRLLSTILSHTNKKNKHAREVFPVALKNVLPDELIRELLSQMDTDNKTVVKPKLGRFTFGVTKSIIDNYYE</sequence>
<reference evidence="1 2" key="1">
    <citation type="submission" date="2020-07" db="EMBL/GenBank/DDBJ databases">
        <title>Genomic Encyclopedia of Type Strains, Phase IV (KMG-V): Genome sequencing to study the core and pangenomes of soil and plant-associated prokaryotes.</title>
        <authorList>
            <person name="Whitman W."/>
        </authorList>
    </citation>
    <scope>NUCLEOTIDE SEQUENCE [LARGE SCALE GENOMIC DNA]</scope>
    <source>
        <strain evidence="1 2">A1</strain>
    </source>
</reference>